<keyword evidence="1" id="KW-0472">Membrane</keyword>
<feature type="transmembrane region" description="Helical" evidence="1">
    <location>
        <begin position="150"/>
        <end position="168"/>
    </location>
</feature>
<evidence type="ECO:0000313" key="4">
    <source>
        <dbReference type="Proteomes" id="UP000048949"/>
    </source>
</evidence>
<reference evidence="3 4" key="1">
    <citation type="submission" date="2015-04" db="EMBL/GenBank/DDBJ databases">
        <authorList>
            <person name="Syromyatnikov M.Y."/>
            <person name="Popov V.N."/>
        </authorList>
    </citation>
    <scope>NUCLEOTIDE SEQUENCE [LARGE SCALE GENOMIC DNA]</scope>
    <source>
        <strain evidence="3 4">CECT 5292</strain>
    </source>
</reference>
<feature type="transmembrane region" description="Helical" evidence="1">
    <location>
        <begin position="35"/>
        <end position="55"/>
    </location>
</feature>
<feature type="transmembrane region" description="Helical" evidence="1">
    <location>
        <begin position="125"/>
        <end position="144"/>
    </location>
</feature>
<dbReference type="Proteomes" id="UP000048949">
    <property type="component" value="Unassembled WGS sequence"/>
</dbReference>
<feature type="transmembrane region" description="Helical" evidence="1">
    <location>
        <begin position="99"/>
        <end position="118"/>
    </location>
</feature>
<keyword evidence="4" id="KW-1185">Reference proteome</keyword>
<feature type="transmembrane region" description="Helical" evidence="1">
    <location>
        <begin position="237"/>
        <end position="256"/>
    </location>
</feature>
<dbReference type="RefSeq" id="WP_048598401.1">
    <property type="nucleotide sequence ID" value="NZ_CBFHGK010000008.1"/>
</dbReference>
<dbReference type="GO" id="GO:0016020">
    <property type="term" value="C:membrane"/>
    <property type="evidence" value="ECO:0007669"/>
    <property type="project" value="InterPro"/>
</dbReference>
<sequence length="290" mass="31389">MIDTTRTGIAIMVLALAIFAIQDGISRHLAGTYNVWMVVMIRYWVFAAFVLMLALRRGGIKKAAQTNQPWLQISRGLLLALEVCVGILAFTLIGLIETIVIFSAFPLIVAALSGPMLGEAVGWRRWVAIFIGFIGILVILQPGYGVFAPAALLALLSSVMFAVYSLLTRLVARQDSAETSIFYTGVFGALITTAIGIWFIEPMSPSDMLWMGTLSLTSLVGHALLIKAYTLAEASALAPFNFLHMVFVTGIGITIFGEVLEMNVVIGSIIIVGAGLFTIFRSKRANQEPL</sequence>
<dbReference type="OrthoDB" id="9807937at2"/>
<dbReference type="InterPro" id="IPR000620">
    <property type="entry name" value="EamA_dom"/>
</dbReference>
<feature type="transmembrane region" description="Helical" evidence="1">
    <location>
        <begin position="7"/>
        <end position="29"/>
    </location>
</feature>
<proteinExistence type="predicted"/>
<feature type="transmembrane region" description="Helical" evidence="1">
    <location>
        <begin position="180"/>
        <end position="200"/>
    </location>
</feature>
<dbReference type="InterPro" id="IPR037185">
    <property type="entry name" value="EmrE-like"/>
</dbReference>
<evidence type="ECO:0000313" key="3">
    <source>
        <dbReference type="EMBL" id="CRK74970.1"/>
    </source>
</evidence>
<dbReference type="EMBL" id="CVQV01000005">
    <property type="protein sequence ID" value="CRK74970.1"/>
    <property type="molecule type" value="Genomic_DNA"/>
</dbReference>
<dbReference type="SUPFAM" id="SSF103481">
    <property type="entry name" value="Multidrug resistance efflux transporter EmrE"/>
    <property type="match status" value="2"/>
</dbReference>
<keyword evidence="1" id="KW-0812">Transmembrane</keyword>
<feature type="transmembrane region" description="Helical" evidence="1">
    <location>
        <begin position="206"/>
        <end position="225"/>
    </location>
</feature>
<feature type="domain" description="EamA" evidence="2">
    <location>
        <begin position="7"/>
        <end position="140"/>
    </location>
</feature>
<protein>
    <submittedName>
        <fullName evidence="3">Carboxylate/amino acid/amine transporter</fullName>
    </submittedName>
</protein>
<dbReference type="Pfam" id="PF00892">
    <property type="entry name" value="EamA"/>
    <property type="match status" value="2"/>
</dbReference>
<feature type="transmembrane region" description="Helical" evidence="1">
    <location>
        <begin position="76"/>
        <end position="93"/>
    </location>
</feature>
<name>A0A0U1NJR7_9RHOB</name>
<dbReference type="PANTHER" id="PTHR22911:SF103">
    <property type="entry name" value="BLR2811 PROTEIN"/>
    <property type="match status" value="1"/>
</dbReference>
<evidence type="ECO:0000256" key="1">
    <source>
        <dbReference type="SAM" id="Phobius"/>
    </source>
</evidence>
<feature type="domain" description="EamA" evidence="2">
    <location>
        <begin position="150"/>
        <end position="277"/>
    </location>
</feature>
<dbReference type="STRING" id="282199.GCA_001049735_01010"/>
<keyword evidence="1" id="KW-1133">Transmembrane helix</keyword>
<feature type="transmembrane region" description="Helical" evidence="1">
    <location>
        <begin position="262"/>
        <end position="280"/>
    </location>
</feature>
<accession>A0A0U1NJR7</accession>
<dbReference type="PANTHER" id="PTHR22911">
    <property type="entry name" value="ACYL-MALONYL CONDENSING ENZYME-RELATED"/>
    <property type="match status" value="1"/>
</dbReference>
<dbReference type="AlphaFoldDB" id="A0A0U1NJR7"/>
<organism evidence="3 4">
    <name type="scientific">Nereida ignava</name>
    <dbReference type="NCBI Taxonomy" id="282199"/>
    <lineage>
        <taxon>Bacteria</taxon>
        <taxon>Pseudomonadati</taxon>
        <taxon>Pseudomonadota</taxon>
        <taxon>Alphaproteobacteria</taxon>
        <taxon>Rhodobacterales</taxon>
        <taxon>Roseobacteraceae</taxon>
        <taxon>Nereida</taxon>
    </lineage>
</organism>
<evidence type="ECO:0000259" key="2">
    <source>
        <dbReference type="Pfam" id="PF00892"/>
    </source>
</evidence>
<gene>
    <name evidence="3" type="ORF">NIG5292_01011</name>
</gene>